<evidence type="ECO:0000256" key="1">
    <source>
        <dbReference type="ARBA" id="ARBA00022691"/>
    </source>
</evidence>
<dbReference type="Pfam" id="PF04055">
    <property type="entry name" value="Radical_SAM"/>
    <property type="match status" value="1"/>
</dbReference>
<keyword evidence="2" id="KW-0479">Metal-binding</keyword>
<accession>A0A0F9MF14</accession>
<dbReference type="EMBL" id="LAZR01005694">
    <property type="protein sequence ID" value="KKM97896.1"/>
    <property type="molecule type" value="Genomic_DNA"/>
</dbReference>
<evidence type="ECO:0000256" key="3">
    <source>
        <dbReference type="ARBA" id="ARBA00023004"/>
    </source>
</evidence>
<dbReference type="GO" id="GO:0003824">
    <property type="term" value="F:catalytic activity"/>
    <property type="evidence" value="ECO:0007669"/>
    <property type="project" value="InterPro"/>
</dbReference>
<dbReference type="GO" id="GO:0046872">
    <property type="term" value="F:metal ion binding"/>
    <property type="evidence" value="ECO:0007669"/>
    <property type="project" value="UniProtKB-KW"/>
</dbReference>
<dbReference type="InterPro" id="IPR007197">
    <property type="entry name" value="rSAM"/>
</dbReference>
<gene>
    <name evidence="6" type="ORF">LCGC14_1163480</name>
</gene>
<dbReference type="InterPro" id="IPR013785">
    <property type="entry name" value="Aldolase_TIM"/>
</dbReference>
<dbReference type="SUPFAM" id="SSF102114">
    <property type="entry name" value="Radical SAM enzymes"/>
    <property type="match status" value="1"/>
</dbReference>
<keyword evidence="3" id="KW-0408">Iron</keyword>
<evidence type="ECO:0000256" key="4">
    <source>
        <dbReference type="ARBA" id="ARBA00023014"/>
    </source>
</evidence>
<dbReference type="InterPro" id="IPR058240">
    <property type="entry name" value="rSAM_sf"/>
</dbReference>
<dbReference type="GO" id="GO:0051536">
    <property type="term" value="F:iron-sulfur cluster binding"/>
    <property type="evidence" value="ECO:0007669"/>
    <property type="project" value="UniProtKB-KW"/>
</dbReference>
<evidence type="ECO:0000256" key="2">
    <source>
        <dbReference type="ARBA" id="ARBA00022723"/>
    </source>
</evidence>
<feature type="domain" description="Radical SAM core" evidence="5">
    <location>
        <begin position="141"/>
        <end position="335"/>
    </location>
</feature>
<organism evidence="6">
    <name type="scientific">marine sediment metagenome</name>
    <dbReference type="NCBI Taxonomy" id="412755"/>
    <lineage>
        <taxon>unclassified sequences</taxon>
        <taxon>metagenomes</taxon>
        <taxon>ecological metagenomes</taxon>
    </lineage>
</organism>
<sequence length="464" mass="55113">MKKSPNQINIEKMQERMEQIKKISPSMCTAKWLQSTVYLMNGFTHSCHHPSAHKIPLSEIKNNPGALHNTNWKKKQRRLMLEGQRPSECQYCWNIEDLDGNHVSDRTYKSTDMGWSMPYLDRTTSATENINPSYLEVAFENTCNLKCAYCTPDISSKWMEEIQQFGAYPTSHNTGNLDWLKQQDRMPIPNREENPYVDAFWEWWPDLYEDLNTFRITGGEPLLSKNTWKILEYVKENPRSDFNLAINTNMDVPDQFIDKLIEYHREISPNINSFDIYTSCEAAGKQAEYIRFGLDYDKFMRNVMKFLENTDPQSKIHFMVTFNALSITTFEQFLSDIWNLRIDFNEDDALNRIPMMINYLRWPPFMSMQILPRDIKEKYSDKYKAYVNAHTRNTSPNKAGRFYLEEIDQIERLTEFMMQEPLTIIQDKRDFGIYFEEYDRRRATNFNSTFPELSEFFEGCKKDE</sequence>
<keyword evidence="1" id="KW-0949">S-adenosyl-L-methionine</keyword>
<dbReference type="AlphaFoldDB" id="A0A0F9MF14"/>
<keyword evidence="4" id="KW-0411">Iron-sulfur</keyword>
<comment type="caution">
    <text evidence="6">The sequence shown here is derived from an EMBL/GenBank/DDBJ whole genome shotgun (WGS) entry which is preliminary data.</text>
</comment>
<proteinExistence type="predicted"/>
<protein>
    <recommendedName>
        <fullName evidence="5">Radical SAM core domain-containing protein</fullName>
    </recommendedName>
</protein>
<name>A0A0F9MF14_9ZZZZ</name>
<dbReference type="Gene3D" id="3.20.20.70">
    <property type="entry name" value="Aldolase class I"/>
    <property type="match status" value="1"/>
</dbReference>
<evidence type="ECO:0000313" key="6">
    <source>
        <dbReference type="EMBL" id="KKM97896.1"/>
    </source>
</evidence>
<dbReference type="SFLD" id="SFLDS00029">
    <property type="entry name" value="Radical_SAM"/>
    <property type="match status" value="1"/>
</dbReference>
<evidence type="ECO:0000259" key="5">
    <source>
        <dbReference type="Pfam" id="PF04055"/>
    </source>
</evidence>
<dbReference type="NCBIfam" id="NF033640">
    <property type="entry name" value="N_Twi_rSAM"/>
    <property type="match status" value="1"/>
</dbReference>
<reference evidence="6" key="1">
    <citation type="journal article" date="2015" name="Nature">
        <title>Complex archaea that bridge the gap between prokaryotes and eukaryotes.</title>
        <authorList>
            <person name="Spang A."/>
            <person name="Saw J.H."/>
            <person name="Jorgensen S.L."/>
            <person name="Zaremba-Niedzwiedzka K."/>
            <person name="Martijn J."/>
            <person name="Lind A.E."/>
            <person name="van Eijk R."/>
            <person name="Schleper C."/>
            <person name="Guy L."/>
            <person name="Ettema T.J."/>
        </authorList>
    </citation>
    <scope>NUCLEOTIDE SEQUENCE</scope>
</reference>